<evidence type="ECO:0000313" key="10">
    <source>
        <dbReference type="EMBL" id="MFC3613618.1"/>
    </source>
</evidence>
<dbReference type="Proteomes" id="UP001595629">
    <property type="component" value="Unassembled WGS sequence"/>
</dbReference>
<dbReference type="PANTHER" id="PTHR30561:SF1">
    <property type="entry name" value="MULTIDRUG TRANSPORTER EMRE"/>
    <property type="match status" value="1"/>
</dbReference>
<evidence type="ECO:0000256" key="5">
    <source>
        <dbReference type="ARBA" id="ARBA00022989"/>
    </source>
</evidence>
<feature type="transmembrane region" description="Helical" evidence="9">
    <location>
        <begin position="62"/>
        <end position="83"/>
    </location>
</feature>
<protein>
    <submittedName>
        <fullName evidence="10">DMT family transporter</fullName>
    </submittedName>
</protein>
<keyword evidence="3" id="KW-1003">Cell membrane</keyword>
<keyword evidence="2" id="KW-0813">Transport</keyword>
<dbReference type="InterPro" id="IPR037185">
    <property type="entry name" value="EmrE-like"/>
</dbReference>
<comment type="similarity">
    <text evidence="7 8">Belongs to the drug/metabolite transporter (DMT) superfamily. Small multidrug resistance (SMR) (TC 2.A.7.1) family.</text>
</comment>
<organism evidence="10 11">
    <name type="scientific">Lutimaribacter marinistellae</name>
    <dbReference type="NCBI Taxonomy" id="1820329"/>
    <lineage>
        <taxon>Bacteria</taxon>
        <taxon>Pseudomonadati</taxon>
        <taxon>Pseudomonadota</taxon>
        <taxon>Alphaproteobacteria</taxon>
        <taxon>Rhodobacterales</taxon>
        <taxon>Roseobacteraceae</taxon>
        <taxon>Lutimaribacter</taxon>
    </lineage>
</organism>
<proteinExistence type="inferred from homology"/>
<dbReference type="InterPro" id="IPR045324">
    <property type="entry name" value="Small_multidrug_res"/>
</dbReference>
<accession>A0ABV7TGT1</accession>
<keyword evidence="4 8" id="KW-0812">Transmembrane</keyword>
<gene>
    <name evidence="10" type="ORF">ACFORG_07580</name>
</gene>
<reference evidence="11" key="1">
    <citation type="journal article" date="2019" name="Int. J. Syst. Evol. Microbiol.">
        <title>The Global Catalogue of Microorganisms (GCM) 10K type strain sequencing project: providing services to taxonomists for standard genome sequencing and annotation.</title>
        <authorList>
            <consortium name="The Broad Institute Genomics Platform"/>
            <consortium name="The Broad Institute Genome Sequencing Center for Infectious Disease"/>
            <person name="Wu L."/>
            <person name="Ma J."/>
        </authorList>
    </citation>
    <scope>NUCLEOTIDE SEQUENCE [LARGE SCALE GENOMIC DNA]</scope>
    <source>
        <strain evidence="11">KCTC 42911</strain>
    </source>
</reference>
<evidence type="ECO:0000256" key="3">
    <source>
        <dbReference type="ARBA" id="ARBA00022475"/>
    </source>
</evidence>
<dbReference type="EMBL" id="JBHRXI010000006">
    <property type="protein sequence ID" value="MFC3613618.1"/>
    <property type="molecule type" value="Genomic_DNA"/>
</dbReference>
<feature type="transmembrane region" description="Helical" evidence="9">
    <location>
        <begin position="35"/>
        <end position="55"/>
    </location>
</feature>
<evidence type="ECO:0000256" key="7">
    <source>
        <dbReference type="ARBA" id="ARBA00038032"/>
    </source>
</evidence>
<dbReference type="Pfam" id="PF00893">
    <property type="entry name" value="Multi_Drug_Res"/>
    <property type="match status" value="1"/>
</dbReference>
<comment type="subcellular location">
    <subcellularLocation>
        <location evidence="1 8">Cell membrane</location>
        <topology evidence="1 8">Multi-pass membrane protein</topology>
    </subcellularLocation>
</comment>
<dbReference type="InterPro" id="IPR000390">
    <property type="entry name" value="Small_drug/metabolite_transptr"/>
</dbReference>
<dbReference type="RefSeq" id="WP_386734804.1">
    <property type="nucleotide sequence ID" value="NZ_JBHRXI010000006.1"/>
</dbReference>
<dbReference type="Gene3D" id="1.10.3730.20">
    <property type="match status" value="1"/>
</dbReference>
<evidence type="ECO:0000256" key="6">
    <source>
        <dbReference type="ARBA" id="ARBA00023136"/>
    </source>
</evidence>
<keyword evidence="11" id="KW-1185">Reference proteome</keyword>
<evidence type="ECO:0000313" key="11">
    <source>
        <dbReference type="Proteomes" id="UP001595629"/>
    </source>
</evidence>
<feature type="transmembrane region" description="Helical" evidence="9">
    <location>
        <begin position="89"/>
        <end position="108"/>
    </location>
</feature>
<dbReference type="PANTHER" id="PTHR30561">
    <property type="entry name" value="SMR FAMILY PROTON-DEPENDENT DRUG EFFLUX TRANSPORTER SUGE"/>
    <property type="match status" value="1"/>
</dbReference>
<evidence type="ECO:0000256" key="1">
    <source>
        <dbReference type="ARBA" id="ARBA00004651"/>
    </source>
</evidence>
<dbReference type="SUPFAM" id="SSF103481">
    <property type="entry name" value="Multidrug resistance efflux transporter EmrE"/>
    <property type="match status" value="1"/>
</dbReference>
<name>A0ABV7TGT1_9RHOB</name>
<evidence type="ECO:0000256" key="4">
    <source>
        <dbReference type="ARBA" id="ARBA00022692"/>
    </source>
</evidence>
<evidence type="ECO:0000256" key="8">
    <source>
        <dbReference type="RuleBase" id="RU003942"/>
    </source>
</evidence>
<keyword evidence="6 9" id="KW-0472">Membrane</keyword>
<comment type="caution">
    <text evidence="10">The sequence shown here is derived from an EMBL/GenBank/DDBJ whole genome shotgun (WGS) entry which is preliminary data.</text>
</comment>
<keyword evidence="5 9" id="KW-1133">Transmembrane helix</keyword>
<sequence>MLFFTNPYVALALAIVFEVTGTAFLQNSEQFTRLLPTVLVVGFYGLSFFCLTLALKSIPLGIAYAMWAGLGIVLVALIGFVLFGQKLDLAGIGGIGLIVAGVVVLNTLSKSATH</sequence>
<evidence type="ECO:0000256" key="2">
    <source>
        <dbReference type="ARBA" id="ARBA00022448"/>
    </source>
</evidence>
<evidence type="ECO:0000256" key="9">
    <source>
        <dbReference type="SAM" id="Phobius"/>
    </source>
</evidence>